<evidence type="ECO:0000313" key="3">
    <source>
        <dbReference type="Proteomes" id="UP000316598"/>
    </source>
</evidence>
<dbReference type="EC" id="3.1.6.6" evidence="2"/>
<dbReference type="Proteomes" id="UP000316598">
    <property type="component" value="Unassembled WGS sequence"/>
</dbReference>
<dbReference type="OrthoDB" id="9803751at2"/>
<accession>A0A5C5WIW0</accession>
<dbReference type="PANTHER" id="PTHR43751">
    <property type="entry name" value="SULFATASE"/>
    <property type="match status" value="1"/>
</dbReference>
<dbReference type="CDD" id="cd16027">
    <property type="entry name" value="SGSH"/>
    <property type="match status" value="1"/>
</dbReference>
<comment type="caution">
    <text evidence="2">The sequence shown here is derived from an EMBL/GenBank/DDBJ whole genome shotgun (WGS) entry which is preliminary data.</text>
</comment>
<keyword evidence="2" id="KW-0378">Hydrolase</keyword>
<gene>
    <name evidence="2" type="primary">betC_7</name>
    <name evidence="2" type="ORF">Pla22_35090</name>
</gene>
<organism evidence="2 3">
    <name type="scientific">Rubripirellula amarantea</name>
    <dbReference type="NCBI Taxonomy" id="2527999"/>
    <lineage>
        <taxon>Bacteria</taxon>
        <taxon>Pseudomonadati</taxon>
        <taxon>Planctomycetota</taxon>
        <taxon>Planctomycetia</taxon>
        <taxon>Pirellulales</taxon>
        <taxon>Pirellulaceae</taxon>
        <taxon>Rubripirellula</taxon>
    </lineage>
</organism>
<reference evidence="2 3" key="1">
    <citation type="submission" date="2019-02" db="EMBL/GenBank/DDBJ databases">
        <title>Deep-cultivation of Planctomycetes and their phenomic and genomic characterization uncovers novel biology.</title>
        <authorList>
            <person name="Wiegand S."/>
            <person name="Jogler M."/>
            <person name="Boedeker C."/>
            <person name="Pinto D."/>
            <person name="Vollmers J."/>
            <person name="Rivas-Marin E."/>
            <person name="Kohn T."/>
            <person name="Peeters S.H."/>
            <person name="Heuer A."/>
            <person name="Rast P."/>
            <person name="Oberbeckmann S."/>
            <person name="Bunk B."/>
            <person name="Jeske O."/>
            <person name="Meyerdierks A."/>
            <person name="Storesund J.E."/>
            <person name="Kallscheuer N."/>
            <person name="Luecker S."/>
            <person name="Lage O.M."/>
            <person name="Pohl T."/>
            <person name="Merkel B.J."/>
            <person name="Hornburger P."/>
            <person name="Mueller R.-W."/>
            <person name="Bruemmer F."/>
            <person name="Labrenz M."/>
            <person name="Spormann A.M."/>
            <person name="Op Den Camp H."/>
            <person name="Overmann J."/>
            <person name="Amann R."/>
            <person name="Jetten M.S.M."/>
            <person name="Mascher T."/>
            <person name="Medema M.H."/>
            <person name="Devos D.P."/>
            <person name="Kaster A.-K."/>
            <person name="Ovreas L."/>
            <person name="Rohde M."/>
            <person name="Galperin M.Y."/>
            <person name="Jogler C."/>
        </authorList>
    </citation>
    <scope>NUCLEOTIDE SEQUENCE [LARGE SCALE GENOMIC DNA]</scope>
    <source>
        <strain evidence="2 3">Pla22</strain>
    </source>
</reference>
<proteinExistence type="predicted"/>
<feature type="domain" description="Sulfatase N-terminal" evidence="1">
    <location>
        <begin position="30"/>
        <end position="302"/>
    </location>
</feature>
<dbReference type="InterPro" id="IPR000917">
    <property type="entry name" value="Sulfatase_N"/>
</dbReference>
<sequence length="478" mass="53176">MHRVPVLTLALQSAIVLTSCPLPKAEAQRPNILILIGDDIDRDSLSPWGGQAHTPNLDQLARDGIRLDRAYVNVAMCAPCRQELYSGRTAWRTRAMPNHSKSVAGTRSLPHYLQPLGYHVGLLGKKHIGPRDAYPFDNVGELPMKENPNPKAVRLATRYMTAARDAGNPFCLVVASHDGHSPYTHGASDRYNTNELDVADDAIDTPIYRNSLAKHLAEVTNLDDLLGELRLVLQQEGLADNTLVLFCSEQGNAFPFSKWTCFDGGLATGIVAALPSVIPAGKSNDQIVWLSDIVPTLIEAVGEHPSESDFDGRSQWANFTGGDQAVHEYAFGAFSNCNIIDNRERIFPIRSIRDRRFTLIWSPLHASGITSNVTLSQALEWVQNDDATMQNADVAGSWVAKTKMTQHPQHIKLTRRLHHRPEWALYDRDADSNELRNLIDEPEFADIASELKRELMSWLNHWEDSDPVATEQGFINAK</sequence>
<dbReference type="InterPro" id="IPR052701">
    <property type="entry name" value="GAG_Ulvan_Degrading_Sulfatases"/>
</dbReference>
<dbReference type="SUPFAM" id="SSF53649">
    <property type="entry name" value="Alkaline phosphatase-like"/>
    <property type="match status" value="1"/>
</dbReference>
<protein>
    <submittedName>
        <fullName evidence="2">Choline-sulfatase</fullName>
        <ecNumber evidence="2">3.1.6.6</ecNumber>
    </submittedName>
</protein>
<evidence type="ECO:0000259" key="1">
    <source>
        <dbReference type="Pfam" id="PF00884"/>
    </source>
</evidence>
<dbReference type="InterPro" id="IPR017850">
    <property type="entry name" value="Alkaline_phosphatase_core_sf"/>
</dbReference>
<dbReference type="GO" id="GO:0047753">
    <property type="term" value="F:choline-sulfatase activity"/>
    <property type="evidence" value="ECO:0007669"/>
    <property type="project" value="UniProtKB-EC"/>
</dbReference>
<dbReference type="PROSITE" id="PS51257">
    <property type="entry name" value="PROKAR_LIPOPROTEIN"/>
    <property type="match status" value="1"/>
</dbReference>
<name>A0A5C5WIW0_9BACT</name>
<dbReference type="PANTHER" id="PTHR43751:SF1">
    <property type="entry name" value="SULFATASE ATSG-RELATED"/>
    <property type="match status" value="1"/>
</dbReference>
<dbReference type="Pfam" id="PF00884">
    <property type="entry name" value="Sulfatase"/>
    <property type="match status" value="1"/>
</dbReference>
<evidence type="ECO:0000313" key="2">
    <source>
        <dbReference type="EMBL" id="TWT50766.1"/>
    </source>
</evidence>
<dbReference type="EMBL" id="SJPI01000002">
    <property type="protein sequence ID" value="TWT50766.1"/>
    <property type="molecule type" value="Genomic_DNA"/>
</dbReference>
<dbReference type="Gene3D" id="3.40.720.10">
    <property type="entry name" value="Alkaline Phosphatase, subunit A"/>
    <property type="match status" value="1"/>
</dbReference>
<keyword evidence="3" id="KW-1185">Reference proteome</keyword>
<dbReference type="AlphaFoldDB" id="A0A5C5WIW0"/>